<name>A0A6I2MDA9_9BACI</name>
<dbReference type="AlphaFoldDB" id="A0A6I2MDA9"/>
<evidence type="ECO:0000313" key="3">
    <source>
        <dbReference type="Proteomes" id="UP000441585"/>
    </source>
</evidence>
<evidence type="ECO:0000313" key="2">
    <source>
        <dbReference type="EMBL" id="MRX56278.1"/>
    </source>
</evidence>
<dbReference type="EMBL" id="WKKF01000010">
    <property type="protein sequence ID" value="MRX56278.1"/>
    <property type="molecule type" value="Genomic_DNA"/>
</dbReference>
<proteinExistence type="predicted"/>
<dbReference type="RefSeq" id="WP_154319387.1">
    <property type="nucleotide sequence ID" value="NZ_CAJFZX010000005.1"/>
</dbReference>
<sequence length="47" mass="5375">MAHKHQNSAEQKAKKQPAKHQEEFSAEIAHKAKPAPGHKEQKKHKKI</sequence>
<protein>
    <submittedName>
        <fullName evidence="2">Uncharacterized protein</fullName>
    </submittedName>
</protein>
<gene>
    <name evidence="2" type="ORF">GJU41_20155</name>
</gene>
<dbReference type="Proteomes" id="UP000441585">
    <property type="component" value="Unassembled WGS sequence"/>
</dbReference>
<comment type="caution">
    <text evidence="2">The sequence shown here is derived from an EMBL/GenBank/DDBJ whole genome shotgun (WGS) entry which is preliminary data.</text>
</comment>
<accession>A0A6I2MDA9</accession>
<keyword evidence="3" id="KW-1185">Reference proteome</keyword>
<organism evidence="2 3">
    <name type="scientific">Metabacillus idriensis</name>
    <dbReference type="NCBI Taxonomy" id="324768"/>
    <lineage>
        <taxon>Bacteria</taxon>
        <taxon>Bacillati</taxon>
        <taxon>Bacillota</taxon>
        <taxon>Bacilli</taxon>
        <taxon>Bacillales</taxon>
        <taxon>Bacillaceae</taxon>
        <taxon>Metabacillus</taxon>
    </lineage>
</organism>
<evidence type="ECO:0000256" key="1">
    <source>
        <dbReference type="SAM" id="MobiDB-lite"/>
    </source>
</evidence>
<feature type="region of interest" description="Disordered" evidence="1">
    <location>
        <begin position="1"/>
        <end position="47"/>
    </location>
</feature>
<reference evidence="2 3" key="1">
    <citation type="submission" date="2019-11" db="EMBL/GenBank/DDBJ databases">
        <title>Bacillus idriensis genome.</title>
        <authorList>
            <person name="Konopka E.N."/>
            <person name="Newman J.D."/>
        </authorList>
    </citation>
    <scope>NUCLEOTIDE SEQUENCE [LARGE SCALE GENOMIC DNA]</scope>
    <source>
        <strain evidence="2 3">DSM 19097</strain>
    </source>
</reference>